<name>A0A833HLR3_9FIRM</name>
<dbReference type="PROSITE" id="PS51012">
    <property type="entry name" value="ABC_TM2"/>
    <property type="match status" value="1"/>
</dbReference>
<evidence type="ECO:0000256" key="2">
    <source>
        <dbReference type="ARBA" id="ARBA00022692"/>
    </source>
</evidence>
<keyword evidence="3 5" id="KW-1133">Transmembrane helix</keyword>
<dbReference type="AlphaFoldDB" id="A0A833HLR3"/>
<comment type="caution">
    <text evidence="7">The sequence shown here is derived from an EMBL/GenBank/DDBJ whole genome shotgun (WGS) entry which is preliminary data.</text>
</comment>
<keyword evidence="4 5" id="KW-0472">Membrane</keyword>
<dbReference type="Proteomes" id="UP000465601">
    <property type="component" value="Unassembled WGS sequence"/>
</dbReference>
<comment type="similarity">
    <text evidence="5">Belongs to the ABC-2 integral membrane protein family.</text>
</comment>
<feature type="transmembrane region" description="Helical" evidence="5">
    <location>
        <begin position="232"/>
        <end position="257"/>
    </location>
</feature>
<feature type="transmembrane region" description="Helical" evidence="5">
    <location>
        <begin position="107"/>
        <end position="132"/>
    </location>
</feature>
<gene>
    <name evidence="7" type="ORF">F8153_14225</name>
</gene>
<sequence length="264" mass="28841">MTLTLGREINALFAIASREIMRLIKSPGAMITNMIFPMFFLGIMGGSLSQNLGGNIGYNFLQFVMVGMIVFNMFMGATSGMTSLIAERDLNLTQELFVSPISRYTIILGKMIGTSFASLTSLIGVLLIALLMQIPLGGMQIVRLLLVIPVFCLVGASLGILFIGLVQDSKVAQMGALLICMPQMFLAGTIIPISNSTGIIAFLAKIMPLTYLTDLARGFFYWGKPEYHSVVIYNPAINIIASIAFFAFFTVMGTILFTRNERNK</sequence>
<evidence type="ECO:0000256" key="5">
    <source>
        <dbReference type="RuleBase" id="RU361157"/>
    </source>
</evidence>
<evidence type="ECO:0000313" key="7">
    <source>
        <dbReference type="EMBL" id="KAB3526255.1"/>
    </source>
</evidence>
<dbReference type="PRINTS" id="PR00164">
    <property type="entry name" value="ABC2TRNSPORT"/>
</dbReference>
<dbReference type="OrthoDB" id="9788252at2"/>
<feature type="transmembrane region" description="Helical" evidence="5">
    <location>
        <begin position="144"/>
        <end position="165"/>
    </location>
</feature>
<feature type="domain" description="ABC transmembrane type-2" evidence="6">
    <location>
        <begin position="28"/>
        <end position="260"/>
    </location>
</feature>
<accession>A0A833HLR3</accession>
<dbReference type="InterPro" id="IPR047817">
    <property type="entry name" value="ABC2_TM_bact-type"/>
</dbReference>
<dbReference type="GO" id="GO:0140359">
    <property type="term" value="F:ABC-type transporter activity"/>
    <property type="evidence" value="ECO:0007669"/>
    <property type="project" value="InterPro"/>
</dbReference>
<protein>
    <recommendedName>
        <fullName evidence="5">Transport permease protein</fullName>
    </recommendedName>
</protein>
<dbReference type="Pfam" id="PF01061">
    <property type="entry name" value="ABC2_membrane"/>
    <property type="match status" value="1"/>
</dbReference>
<dbReference type="PANTHER" id="PTHR43229">
    <property type="entry name" value="NODULATION PROTEIN J"/>
    <property type="match status" value="1"/>
</dbReference>
<feature type="transmembrane region" description="Helical" evidence="5">
    <location>
        <begin position="28"/>
        <end position="48"/>
    </location>
</feature>
<dbReference type="InterPro" id="IPR051784">
    <property type="entry name" value="Nod_factor_ABC_transporter"/>
</dbReference>
<evidence type="ECO:0000256" key="4">
    <source>
        <dbReference type="ARBA" id="ARBA00023136"/>
    </source>
</evidence>
<feature type="transmembrane region" description="Helical" evidence="5">
    <location>
        <begin position="185"/>
        <end position="212"/>
    </location>
</feature>
<dbReference type="GO" id="GO:0043190">
    <property type="term" value="C:ATP-binding cassette (ABC) transporter complex"/>
    <property type="evidence" value="ECO:0007669"/>
    <property type="project" value="InterPro"/>
</dbReference>
<organism evidence="7 8">
    <name type="scientific">Alkaliphilus serpentinus</name>
    <dbReference type="NCBI Taxonomy" id="1482731"/>
    <lineage>
        <taxon>Bacteria</taxon>
        <taxon>Bacillati</taxon>
        <taxon>Bacillota</taxon>
        <taxon>Clostridia</taxon>
        <taxon>Peptostreptococcales</taxon>
        <taxon>Natronincolaceae</taxon>
        <taxon>Alkaliphilus</taxon>
    </lineage>
</organism>
<keyword evidence="8" id="KW-1185">Reference proteome</keyword>
<dbReference type="PIRSF" id="PIRSF006648">
    <property type="entry name" value="DrrB"/>
    <property type="match status" value="1"/>
</dbReference>
<keyword evidence="2 5" id="KW-0812">Transmembrane</keyword>
<comment type="subcellular location">
    <subcellularLocation>
        <location evidence="5">Cell membrane</location>
        <topology evidence="5">Multi-pass membrane protein</topology>
    </subcellularLocation>
    <subcellularLocation>
        <location evidence="1">Membrane</location>
        <topology evidence="1">Multi-pass membrane protein</topology>
    </subcellularLocation>
</comment>
<feature type="transmembrane region" description="Helical" evidence="5">
    <location>
        <begin position="60"/>
        <end position="86"/>
    </location>
</feature>
<evidence type="ECO:0000256" key="3">
    <source>
        <dbReference type="ARBA" id="ARBA00022989"/>
    </source>
</evidence>
<evidence type="ECO:0000259" key="6">
    <source>
        <dbReference type="PROSITE" id="PS51012"/>
    </source>
</evidence>
<dbReference type="EMBL" id="WBZB01000054">
    <property type="protein sequence ID" value="KAB3526255.1"/>
    <property type="molecule type" value="Genomic_DNA"/>
</dbReference>
<dbReference type="PANTHER" id="PTHR43229:SF2">
    <property type="entry name" value="NODULATION PROTEIN J"/>
    <property type="match status" value="1"/>
</dbReference>
<dbReference type="RefSeq" id="WP_151867017.1">
    <property type="nucleotide sequence ID" value="NZ_WBZB01000054.1"/>
</dbReference>
<keyword evidence="5" id="KW-0813">Transport</keyword>
<evidence type="ECO:0000313" key="8">
    <source>
        <dbReference type="Proteomes" id="UP000465601"/>
    </source>
</evidence>
<evidence type="ECO:0000256" key="1">
    <source>
        <dbReference type="ARBA" id="ARBA00004141"/>
    </source>
</evidence>
<dbReference type="InterPro" id="IPR013525">
    <property type="entry name" value="ABC2_TM"/>
</dbReference>
<dbReference type="InterPro" id="IPR000412">
    <property type="entry name" value="ABC_2_transport"/>
</dbReference>
<proteinExistence type="inferred from homology"/>
<reference evidence="7 8" key="1">
    <citation type="submission" date="2019-10" db="EMBL/GenBank/DDBJ databases">
        <title>Alkaliphilus serpentinus sp. nov. and Alkaliphilus pronyensis sp. nov., two novel anaerobic alkaliphilic species isolated from the serpentinized-hosted hydrothermal field of the Prony Bay (New Caledonia).</title>
        <authorList>
            <person name="Postec A."/>
        </authorList>
    </citation>
    <scope>NUCLEOTIDE SEQUENCE [LARGE SCALE GENOMIC DNA]</scope>
    <source>
        <strain evidence="7 8">LacT</strain>
    </source>
</reference>
<keyword evidence="5" id="KW-1003">Cell membrane</keyword>